<proteinExistence type="predicted"/>
<dbReference type="Proteomes" id="UP000636800">
    <property type="component" value="Chromosome 13"/>
</dbReference>
<comment type="caution">
    <text evidence="1">The sequence shown here is derived from an EMBL/GenBank/DDBJ whole genome shotgun (WGS) entry which is preliminary data.</text>
</comment>
<reference evidence="1 2" key="1">
    <citation type="journal article" date="2020" name="Nat. Food">
        <title>A phased Vanilla planifolia genome enables genetic improvement of flavour and production.</title>
        <authorList>
            <person name="Hasing T."/>
            <person name="Tang H."/>
            <person name="Brym M."/>
            <person name="Khazi F."/>
            <person name="Huang T."/>
            <person name="Chambers A.H."/>
        </authorList>
    </citation>
    <scope>NUCLEOTIDE SEQUENCE [LARGE SCALE GENOMIC DNA]</scope>
    <source>
        <tissue evidence="1">Leaf</tissue>
    </source>
</reference>
<protein>
    <submittedName>
        <fullName evidence="1">Uncharacterized protein</fullName>
    </submittedName>
</protein>
<dbReference type="Pfam" id="PF05623">
    <property type="entry name" value="DUF789"/>
    <property type="match status" value="1"/>
</dbReference>
<dbReference type="OrthoDB" id="550424at2759"/>
<dbReference type="PANTHER" id="PTHR31343">
    <property type="entry name" value="T15D22.8"/>
    <property type="match status" value="1"/>
</dbReference>
<evidence type="ECO:0000313" key="2">
    <source>
        <dbReference type="Proteomes" id="UP000636800"/>
    </source>
</evidence>
<gene>
    <name evidence="1" type="ORF">HPP92_023815</name>
</gene>
<keyword evidence="2" id="KW-1185">Reference proteome</keyword>
<sequence length="316" mass="35271">MLGATLQIARGHGDERFYNPARARWSYYQHHQDVIRSRSCGSPAFSSIPPLVSVEKAELSECAESGEGVSNSETCTSSSDASVCSSLEPESVPCSNLDRFLESTTPSVPVQYVAKRTMRGRRICDVEYTPYFSLGDLWDSFKEWSAYGAGVPLVLNGSDSVVQYYVPYLSGIQLYNQPCERSVSSRCKLGEDISCNSVGITDYKSDKLLNLKGCSQKAFMFHRNGFSFRCNRITMTNGFSRDSSEVWNPEGTVLFEFLEQDSPYNREPLANKVSDLIANFPGLKALRSCDLSPSSWFSVAWYPIYRIPTGPTLKRS</sequence>
<name>A0A835UAV5_VANPL</name>
<dbReference type="InterPro" id="IPR008507">
    <property type="entry name" value="DUF789"/>
</dbReference>
<dbReference type="EMBL" id="JADCNL010000013">
    <property type="protein sequence ID" value="KAG0454523.1"/>
    <property type="molecule type" value="Genomic_DNA"/>
</dbReference>
<evidence type="ECO:0000313" key="1">
    <source>
        <dbReference type="EMBL" id="KAG0454523.1"/>
    </source>
</evidence>
<dbReference type="AlphaFoldDB" id="A0A835UAV5"/>
<dbReference type="PANTHER" id="PTHR31343:SF42">
    <property type="entry name" value="T15D22.8"/>
    <property type="match status" value="1"/>
</dbReference>
<accession>A0A835UAV5</accession>
<organism evidence="1 2">
    <name type="scientific">Vanilla planifolia</name>
    <name type="common">Vanilla</name>
    <dbReference type="NCBI Taxonomy" id="51239"/>
    <lineage>
        <taxon>Eukaryota</taxon>
        <taxon>Viridiplantae</taxon>
        <taxon>Streptophyta</taxon>
        <taxon>Embryophyta</taxon>
        <taxon>Tracheophyta</taxon>
        <taxon>Spermatophyta</taxon>
        <taxon>Magnoliopsida</taxon>
        <taxon>Liliopsida</taxon>
        <taxon>Asparagales</taxon>
        <taxon>Orchidaceae</taxon>
        <taxon>Vanilloideae</taxon>
        <taxon>Vanilleae</taxon>
        <taxon>Vanilla</taxon>
    </lineage>
</organism>